<gene>
    <name evidence="1" type="ORF">HMPREF1535_00890</name>
</gene>
<dbReference type="Proteomes" id="UP000033047">
    <property type="component" value="Unassembled WGS sequence"/>
</dbReference>
<protein>
    <submittedName>
        <fullName evidence="1">Uncharacterized protein</fullName>
    </submittedName>
</protein>
<accession>A0A0F5JMF5</accession>
<comment type="caution">
    <text evidence="1">The sequence shown here is derived from an EMBL/GenBank/DDBJ whole genome shotgun (WGS) entry which is preliminary data.</text>
</comment>
<name>A0A0F5JMF5_9BACT</name>
<dbReference type="EMBL" id="AQHV01000005">
    <property type="protein sequence ID" value="KKB58755.1"/>
    <property type="molecule type" value="Genomic_DNA"/>
</dbReference>
<reference evidence="1 2" key="1">
    <citation type="submission" date="2013-04" db="EMBL/GenBank/DDBJ databases">
        <title>The Genome Sequence of Parabacteroides goldsteinii DSM 19448.</title>
        <authorList>
            <consortium name="The Broad Institute Genomics Platform"/>
            <person name="Earl A."/>
            <person name="Ward D."/>
            <person name="Feldgarden M."/>
            <person name="Gevers D."/>
            <person name="Martens E."/>
            <person name="Sakamoto M."/>
            <person name="Benno Y."/>
            <person name="Song Y."/>
            <person name="Liu C."/>
            <person name="Lee J."/>
            <person name="Bolanos M."/>
            <person name="Vaisanen M.L."/>
            <person name="Finegold S.M."/>
            <person name="Walker B."/>
            <person name="Young S."/>
            <person name="Zeng Q."/>
            <person name="Gargeya S."/>
            <person name="Fitzgerald M."/>
            <person name="Haas B."/>
            <person name="Abouelleil A."/>
            <person name="Allen A.W."/>
            <person name="Alvarado L."/>
            <person name="Arachchi H.M."/>
            <person name="Berlin A.M."/>
            <person name="Chapman S.B."/>
            <person name="Gainer-Dewar J."/>
            <person name="Goldberg J."/>
            <person name="Griggs A."/>
            <person name="Gujja S."/>
            <person name="Hansen M."/>
            <person name="Howarth C."/>
            <person name="Imamovic A."/>
            <person name="Ireland A."/>
            <person name="Larimer J."/>
            <person name="McCowan C."/>
            <person name="Murphy C."/>
            <person name="Pearson M."/>
            <person name="Poon T.W."/>
            <person name="Priest M."/>
            <person name="Roberts A."/>
            <person name="Saif S."/>
            <person name="Shea T."/>
            <person name="Sisk P."/>
            <person name="Sykes S."/>
            <person name="Wortman J."/>
            <person name="Nusbaum C."/>
            <person name="Birren B."/>
        </authorList>
    </citation>
    <scope>NUCLEOTIDE SEQUENCE [LARGE SCALE GENOMIC DNA]</scope>
    <source>
        <strain evidence="1 2">DSM 19448</strain>
    </source>
</reference>
<dbReference type="PATRIC" id="fig|927665.4.peg.909"/>
<evidence type="ECO:0000313" key="1">
    <source>
        <dbReference type="EMBL" id="KKB58755.1"/>
    </source>
</evidence>
<evidence type="ECO:0000313" key="2">
    <source>
        <dbReference type="Proteomes" id="UP000033047"/>
    </source>
</evidence>
<proteinExistence type="predicted"/>
<dbReference type="AlphaFoldDB" id="A0A0F5JMF5"/>
<organism evidence="1 2">
    <name type="scientific">Parabacteroides goldsteinii DSM 19448 = WAL 12034</name>
    <dbReference type="NCBI Taxonomy" id="927665"/>
    <lineage>
        <taxon>Bacteria</taxon>
        <taxon>Pseudomonadati</taxon>
        <taxon>Bacteroidota</taxon>
        <taxon>Bacteroidia</taxon>
        <taxon>Bacteroidales</taxon>
        <taxon>Tannerellaceae</taxon>
        <taxon>Parabacteroides</taxon>
    </lineage>
</organism>
<sequence>MNIDLSKSKPVSVVLFIYLCRYMLLIQYKKGYHGF</sequence>
<dbReference type="HOGENOM" id="CLU_3366342_0_0_10"/>